<protein>
    <submittedName>
        <fullName evidence="1">Uncharacterized protein</fullName>
    </submittedName>
</protein>
<dbReference type="RefSeq" id="WP_214058876.1">
    <property type="nucleotide sequence ID" value="NZ_CP075371.1"/>
</dbReference>
<organism evidence="1 2">
    <name type="scientific">Nocardioides aquaticus</name>
    <dbReference type="NCBI Taxonomy" id="160826"/>
    <lineage>
        <taxon>Bacteria</taxon>
        <taxon>Bacillati</taxon>
        <taxon>Actinomycetota</taxon>
        <taxon>Actinomycetes</taxon>
        <taxon>Propionibacteriales</taxon>
        <taxon>Nocardioidaceae</taxon>
        <taxon>Nocardioides</taxon>
    </lineage>
</organism>
<reference evidence="1 2" key="1">
    <citation type="submission" date="2021-05" db="EMBL/GenBank/DDBJ databases">
        <title>Complete genome of Nocardioides aquaticus KCTC 9944T isolated from meromictic and hypersaline Ekho Lake, Antarctica.</title>
        <authorList>
            <person name="Hwang K."/>
            <person name="Kim K.M."/>
            <person name="Choe H."/>
        </authorList>
    </citation>
    <scope>NUCLEOTIDE SEQUENCE [LARGE SCALE GENOMIC DNA]</scope>
    <source>
        <strain evidence="1 2">KCTC 9944</strain>
    </source>
</reference>
<accession>A0ABX8EFX1</accession>
<sequence>MQLAYDAEDDGWFHESTATWMEERFADGADDNRRYLPYGPLRRPGVPLDLFDPSGYAHYGAWVFWEHLSDRFGVDVVRDVWERAAVDAGDASSVQALRRTLRERGVHLPLALGRFAAANLAREQEYDEGAAWPAPRASATTRVTRAAPARTEVEVDHLSSAAVVLRAGDRDARLVPGRWALRVVVDGPRAVTRPVAWVVVERDGETVLRRVRLDAEGVGAVAVPVSSRVDAVTVSLTNGSSRSRCGAADPAYACGGTPRDDDQPFTVIAELARR</sequence>
<dbReference type="NCBIfam" id="NF045524">
    <property type="entry name" value="MXAN_6640_HExxH"/>
    <property type="match status" value="1"/>
</dbReference>
<evidence type="ECO:0000313" key="2">
    <source>
        <dbReference type="Proteomes" id="UP000679307"/>
    </source>
</evidence>
<keyword evidence="2" id="KW-1185">Reference proteome</keyword>
<dbReference type="EMBL" id="CP075371">
    <property type="protein sequence ID" value="QVT79410.1"/>
    <property type="molecule type" value="Genomic_DNA"/>
</dbReference>
<dbReference type="Proteomes" id="UP000679307">
    <property type="component" value="Chromosome"/>
</dbReference>
<proteinExistence type="predicted"/>
<evidence type="ECO:0000313" key="1">
    <source>
        <dbReference type="EMBL" id="QVT79410.1"/>
    </source>
</evidence>
<gene>
    <name evidence="1" type="ORF">ENKNEFLB_01791</name>
</gene>
<name>A0ABX8EFX1_9ACTN</name>